<dbReference type="Pfam" id="PF02518">
    <property type="entry name" value="HATPase_c"/>
    <property type="match status" value="1"/>
</dbReference>
<evidence type="ECO:0000313" key="6">
    <source>
        <dbReference type="Proteomes" id="UP000515344"/>
    </source>
</evidence>
<proteinExistence type="predicted"/>
<dbReference type="EMBL" id="CP060007">
    <property type="protein sequence ID" value="QNA46043.1"/>
    <property type="molecule type" value="Genomic_DNA"/>
</dbReference>
<accession>A0A7G5XKP0</accession>
<evidence type="ECO:0000313" key="5">
    <source>
        <dbReference type="EMBL" id="QNA46043.1"/>
    </source>
</evidence>
<keyword evidence="2" id="KW-0418">Kinase</keyword>
<dbReference type="InterPro" id="IPR011712">
    <property type="entry name" value="Sig_transdc_His_kin_sub3_dim/P"/>
</dbReference>
<dbReference type="AlphaFoldDB" id="A0A7G5XKP0"/>
<evidence type="ECO:0000256" key="1">
    <source>
        <dbReference type="ARBA" id="ARBA00022679"/>
    </source>
</evidence>
<dbReference type="Gene3D" id="3.30.565.10">
    <property type="entry name" value="Histidine kinase-like ATPase, C-terminal domain"/>
    <property type="match status" value="1"/>
</dbReference>
<dbReference type="PROSITE" id="PS50109">
    <property type="entry name" value="HIS_KIN"/>
    <property type="match status" value="1"/>
</dbReference>
<evidence type="ECO:0000259" key="4">
    <source>
        <dbReference type="PROSITE" id="PS50109"/>
    </source>
</evidence>
<dbReference type="InterPro" id="IPR036890">
    <property type="entry name" value="HATPase_C_sf"/>
</dbReference>
<dbReference type="GO" id="GO:0016020">
    <property type="term" value="C:membrane"/>
    <property type="evidence" value="ECO:0007669"/>
    <property type="project" value="InterPro"/>
</dbReference>
<dbReference type="InterPro" id="IPR003594">
    <property type="entry name" value="HATPase_dom"/>
</dbReference>
<dbReference type="GO" id="GO:0005524">
    <property type="term" value="F:ATP binding"/>
    <property type="evidence" value="ECO:0007669"/>
    <property type="project" value="UniProtKB-KW"/>
</dbReference>
<dbReference type="CDD" id="cd16917">
    <property type="entry name" value="HATPase_UhpB-NarQ-NarX-like"/>
    <property type="match status" value="1"/>
</dbReference>
<dbReference type="Pfam" id="PF07730">
    <property type="entry name" value="HisKA_3"/>
    <property type="match status" value="1"/>
</dbReference>
<name>A0A7G5XKP0_9BACT</name>
<feature type="domain" description="Histidine kinase" evidence="4">
    <location>
        <begin position="44"/>
        <end position="233"/>
    </location>
</feature>
<dbReference type="RefSeq" id="WP_182805622.1">
    <property type="nucleotide sequence ID" value="NZ_CP060007.1"/>
</dbReference>
<keyword evidence="5" id="KW-0067">ATP-binding</keyword>
<dbReference type="InterPro" id="IPR050482">
    <property type="entry name" value="Sensor_HK_TwoCompSys"/>
</dbReference>
<dbReference type="SMART" id="SM00387">
    <property type="entry name" value="HATPase_c"/>
    <property type="match status" value="1"/>
</dbReference>
<dbReference type="SUPFAM" id="SSF55874">
    <property type="entry name" value="ATPase domain of HSP90 chaperone/DNA topoisomerase II/histidine kinase"/>
    <property type="match status" value="1"/>
</dbReference>
<sequence length="236" mass="27010">MVSFIVIHRKRRNQFIRDKLTMEKELEQQLLQSRIEVQEQTFQQIGKELHDNVGQLLSTSRMLIGLTERELKNPPDTLLTANATLGQAINEIRTLAKSLDKEWLERFSFSENIQTVIDRINAGEVIKASYEEQVPLLLRSDEQIILFRIVQEAVQNAVKHASPASILIRVQKEEEGYTIQITDDGRGFDTATVKRNMGLTNMQHRIHLLGGIINIQSSPGNGTNVHIYFPLQKKEL</sequence>
<dbReference type="InterPro" id="IPR005467">
    <property type="entry name" value="His_kinase_dom"/>
</dbReference>
<dbReference type="GO" id="GO:0046983">
    <property type="term" value="F:protein dimerization activity"/>
    <property type="evidence" value="ECO:0007669"/>
    <property type="project" value="InterPro"/>
</dbReference>
<evidence type="ECO:0000256" key="3">
    <source>
        <dbReference type="ARBA" id="ARBA00023012"/>
    </source>
</evidence>
<dbReference type="Proteomes" id="UP000515344">
    <property type="component" value="Chromosome"/>
</dbReference>
<dbReference type="PANTHER" id="PTHR24421">
    <property type="entry name" value="NITRATE/NITRITE SENSOR PROTEIN NARX-RELATED"/>
    <property type="match status" value="1"/>
</dbReference>
<dbReference type="KEGG" id="lacs:H4075_07630"/>
<keyword evidence="1" id="KW-0808">Transferase</keyword>
<dbReference type="Gene3D" id="1.20.5.1930">
    <property type="match status" value="1"/>
</dbReference>
<gene>
    <name evidence="5" type="ORF">H4075_07630</name>
</gene>
<reference evidence="6" key="1">
    <citation type="submission" date="2020-08" db="EMBL/GenBank/DDBJ databases">
        <title>Lacibacter sp. S13-6-6 genome sequencing.</title>
        <authorList>
            <person name="Jin L."/>
        </authorList>
    </citation>
    <scope>NUCLEOTIDE SEQUENCE [LARGE SCALE GENOMIC DNA]</scope>
    <source>
        <strain evidence="6">S13-6-6</strain>
    </source>
</reference>
<protein>
    <submittedName>
        <fullName evidence="5">ATP-binding protein</fullName>
    </submittedName>
</protein>
<evidence type="ECO:0000256" key="2">
    <source>
        <dbReference type="ARBA" id="ARBA00022777"/>
    </source>
</evidence>
<keyword evidence="3" id="KW-0902">Two-component regulatory system</keyword>
<organism evidence="5 6">
    <name type="scientific">Lacibacter sediminis</name>
    <dbReference type="NCBI Taxonomy" id="2760713"/>
    <lineage>
        <taxon>Bacteria</taxon>
        <taxon>Pseudomonadati</taxon>
        <taxon>Bacteroidota</taxon>
        <taxon>Chitinophagia</taxon>
        <taxon>Chitinophagales</taxon>
        <taxon>Chitinophagaceae</taxon>
        <taxon>Lacibacter</taxon>
    </lineage>
</organism>
<dbReference type="GO" id="GO:0000155">
    <property type="term" value="F:phosphorelay sensor kinase activity"/>
    <property type="evidence" value="ECO:0007669"/>
    <property type="project" value="InterPro"/>
</dbReference>
<keyword evidence="5" id="KW-0547">Nucleotide-binding</keyword>
<keyword evidence="6" id="KW-1185">Reference proteome</keyword>